<accession>A0A7N0ZRV7</accession>
<dbReference type="Proteomes" id="UP000594263">
    <property type="component" value="Unplaced"/>
</dbReference>
<sequence length="82" mass="9073">MRVGSDDEKSLDYRMMRSGARRGSRAGRSRQGHEPRSNVGCSWTEPRQARLRAATARLSFGHGFSELGGRGDTYDGTQLEKG</sequence>
<dbReference type="AlphaFoldDB" id="A0A7N0ZRV7"/>
<dbReference type="EnsemblPlants" id="Kaladp0023s0046.1.v1.1">
    <property type="protein sequence ID" value="Kaladp0023s0046.1.v1.1.CDS.1"/>
    <property type="gene ID" value="Kaladp0023s0046.v1.1"/>
</dbReference>
<name>A0A7N0ZRV7_KALFE</name>
<organism evidence="2 3">
    <name type="scientific">Kalanchoe fedtschenkoi</name>
    <name type="common">Lavender scallops</name>
    <name type="synonym">South American air plant</name>
    <dbReference type="NCBI Taxonomy" id="63787"/>
    <lineage>
        <taxon>Eukaryota</taxon>
        <taxon>Viridiplantae</taxon>
        <taxon>Streptophyta</taxon>
        <taxon>Embryophyta</taxon>
        <taxon>Tracheophyta</taxon>
        <taxon>Spermatophyta</taxon>
        <taxon>Magnoliopsida</taxon>
        <taxon>eudicotyledons</taxon>
        <taxon>Gunneridae</taxon>
        <taxon>Pentapetalae</taxon>
        <taxon>Saxifragales</taxon>
        <taxon>Crassulaceae</taxon>
        <taxon>Kalanchoe</taxon>
    </lineage>
</organism>
<dbReference type="Gramene" id="Kaladp0023s0046.1.v1.1">
    <property type="protein sequence ID" value="Kaladp0023s0046.1.v1.1.CDS.1"/>
    <property type="gene ID" value="Kaladp0023s0046.v1.1"/>
</dbReference>
<proteinExistence type="predicted"/>
<evidence type="ECO:0000256" key="1">
    <source>
        <dbReference type="SAM" id="MobiDB-lite"/>
    </source>
</evidence>
<protein>
    <submittedName>
        <fullName evidence="2">Uncharacterized protein</fullName>
    </submittedName>
</protein>
<keyword evidence="3" id="KW-1185">Reference proteome</keyword>
<feature type="compositionally biased region" description="Basic residues" evidence="1">
    <location>
        <begin position="19"/>
        <end position="30"/>
    </location>
</feature>
<evidence type="ECO:0000313" key="3">
    <source>
        <dbReference type="Proteomes" id="UP000594263"/>
    </source>
</evidence>
<feature type="region of interest" description="Disordered" evidence="1">
    <location>
        <begin position="1"/>
        <end position="45"/>
    </location>
</feature>
<feature type="region of interest" description="Disordered" evidence="1">
    <location>
        <begin position="62"/>
        <end position="82"/>
    </location>
</feature>
<reference evidence="2" key="1">
    <citation type="submission" date="2021-01" db="UniProtKB">
        <authorList>
            <consortium name="EnsemblPlants"/>
        </authorList>
    </citation>
    <scope>IDENTIFICATION</scope>
</reference>
<evidence type="ECO:0000313" key="2">
    <source>
        <dbReference type="EnsemblPlants" id="Kaladp0023s0046.1.v1.1.CDS.1"/>
    </source>
</evidence>
<feature type="compositionally biased region" description="Basic and acidic residues" evidence="1">
    <location>
        <begin position="1"/>
        <end position="15"/>
    </location>
</feature>